<dbReference type="Proteomes" id="UP001177260">
    <property type="component" value="Unassembled WGS sequence"/>
</dbReference>
<evidence type="ECO:0000313" key="1">
    <source>
        <dbReference type="EMBL" id="KAK1145697.1"/>
    </source>
</evidence>
<dbReference type="EMBL" id="JAOPJF010000022">
    <property type="protein sequence ID" value="KAK1145697.1"/>
    <property type="molecule type" value="Genomic_DNA"/>
</dbReference>
<name>A0ACC3B5F1_9EURO</name>
<protein>
    <submittedName>
        <fullName evidence="1">Uncharacterized protein</fullName>
    </submittedName>
</protein>
<reference evidence="1 2" key="1">
    <citation type="journal article" date="2023" name="ACS Omega">
        <title>Identification of the Neoaspergillic Acid Biosynthesis Gene Cluster by Establishing an In Vitro CRISPR-Ribonucleoprotein Genetic System in Aspergillus melleus.</title>
        <authorList>
            <person name="Yuan B."/>
            <person name="Grau M.F."/>
            <person name="Murata R.M."/>
            <person name="Torok T."/>
            <person name="Venkateswaran K."/>
            <person name="Stajich J.E."/>
            <person name="Wang C.C.C."/>
        </authorList>
    </citation>
    <scope>NUCLEOTIDE SEQUENCE [LARGE SCALE GENOMIC DNA]</scope>
    <source>
        <strain evidence="1 2">IMV 1140</strain>
    </source>
</reference>
<accession>A0ACC3B5F1</accession>
<gene>
    <name evidence="1" type="ORF">N8T08_003933</name>
</gene>
<proteinExistence type="predicted"/>
<sequence>MQSASSASTTQPLEPREPKAKQQPRPQELSSKALKNSTNDFGHFASSTLHLTLWQLYQKGKYTNFTVTCGGRSFQVHKVVESIENRIVLPDEEPDMVERLIQFLYTGNYVDGEYFDELPSTPALMEPDDIKEELWERFDGFLNILFDDSTHNSDYDPDEDSSTEEHPTEPLEYDSECSDHSSEFRPSENPYQEDCSVQLFTSLRMYVIGDKYDIPALQLLAKKRFTQTTACHWTTYNDFPAVLDELFTTTRTTDPLRRLVCTLMERDYATNPAMRIKIRPIVEKHGDLALNMLDLFSTHEQTA</sequence>
<keyword evidence="2" id="KW-1185">Reference proteome</keyword>
<comment type="caution">
    <text evidence="1">The sequence shown here is derived from an EMBL/GenBank/DDBJ whole genome shotgun (WGS) entry which is preliminary data.</text>
</comment>
<evidence type="ECO:0000313" key="2">
    <source>
        <dbReference type="Proteomes" id="UP001177260"/>
    </source>
</evidence>
<organism evidence="1 2">
    <name type="scientific">Aspergillus melleus</name>
    <dbReference type="NCBI Taxonomy" id="138277"/>
    <lineage>
        <taxon>Eukaryota</taxon>
        <taxon>Fungi</taxon>
        <taxon>Dikarya</taxon>
        <taxon>Ascomycota</taxon>
        <taxon>Pezizomycotina</taxon>
        <taxon>Eurotiomycetes</taxon>
        <taxon>Eurotiomycetidae</taxon>
        <taxon>Eurotiales</taxon>
        <taxon>Aspergillaceae</taxon>
        <taxon>Aspergillus</taxon>
        <taxon>Aspergillus subgen. Circumdati</taxon>
    </lineage>
</organism>